<dbReference type="EMBL" id="JACERG010000012">
    <property type="protein sequence ID" value="MBA5223495.1"/>
    <property type="molecule type" value="Genomic_DNA"/>
</dbReference>
<dbReference type="Proteomes" id="UP000587608">
    <property type="component" value="Unassembled WGS sequence"/>
</dbReference>
<dbReference type="Gene3D" id="3.10.450.50">
    <property type="match status" value="1"/>
</dbReference>
<evidence type="ECO:0000313" key="3">
    <source>
        <dbReference type="Proteomes" id="UP000587608"/>
    </source>
</evidence>
<name>A0A7W2HVT2_9ACTN</name>
<reference evidence="2 3" key="1">
    <citation type="submission" date="2020-07" db="EMBL/GenBank/DDBJ databases">
        <title>Differential regulation of undecylprodigiosin biosynthesis in the yeast-scavenging Streptomyces strain MBK6.</title>
        <authorList>
            <person name="Baral B."/>
            <person name="Siitonen V."/>
            <person name="Laughlin M."/>
            <person name="Yamada K."/>
            <person name="Ilomaeki M."/>
            <person name="Metsae-Ketelae M."/>
            <person name="Niemi J."/>
        </authorList>
    </citation>
    <scope>NUCLEOTIDE SEQUENCE [LARGE SCALE GENOMIC DNA]</scope>
    <source>
        <strain evidence="2 3">MBK6</strain>
    </source>
</reference>
<organism evidence="2 3">
    <name type="scientific">Streptomyces griseoaurantiacus</name>
    <dbReference type="NCBI Taxonomy" id="68213"/>
    <lineage>
        <taxon>Bacteria</taxon>
        <taxon>Bacillati</taxon>
        <taxon>Actinomycetota</taxon>
        <taxon>Actinomycetes</taxon>
        <taxon>Kitasatosporales</taxon>
        <taxon>Streptomycetaceae</taxon>
        <taxon>Streptomyces</taxon>
        <taxon>Streptomyces aurantiacus group</taxon>
    </lineage>
</organism>
<dbReference type="RefSeq" id="WP_191853456.1">
    <property type="nucleotide sequence ID" value="NZ_CP146837.1"/>
</dbReference>
<protein>
    <submittedName>
        <fullName evidence="2">Nuclear transport factor 2 family protein</fullName>
    </submittedName>
</protein>
<dbReference type="SUPFAM" id="SSF54427">
    <property type="entry name" value="NTF2-like"/>
    <property type="match status" value="1"/>
</dbReference>
<dbReference type="InterPro" id="IPR032710">
    <property type="entry name" value="NTF2-like_dom_sf"/>
</dbReference>
<dbReference type="Pfam" id="PF12680">
    <property type="entry name" value="SnoaL_2"/>
    <property type="match status" value="1"/>
</dbReference>
<proteinExistence type="predicted"/>
<evidence type="ECO:0000313" key="2">
    <source>
        <dbReference type="EMBL" id="MBA5223495.1"/>
    </source>
</evidence>
<feature type="domain" description="SnoaL-like" evidence="1">
    <location>
        <begin position="24"/>
        <end position="114"/>
    </location>
</feature>
<comment type="caution">
    <text evidence="2">The sequence shown here is derived from an EMBL/GenBank/DDBJ whole genome shotgun (WGS) entry which is preliminary data.</text>
</comment>
<gene>
    <name evidence="2" type="ORF">H1X69_19000</name>
</gene>
<evidence type="ECO:0000259" key="1">
    <source>
        <dbReference type="Pfam" id="PF12680"/>
    </source>
</evidence>
<dbReference type="InterPro" id="IPR037401">
    <property type="entry name" value="SnoaL-like"/>
</dbReference>
<dbReference type="AlphaFoldDB" id="A0A7W2HVT2"/>
<sequence length="124" mass="13427">MTTRTPTVLDRYIGLADRAVHEEAALQELLALFAPGATVRIGPEPVRGREAVAAFYRAHFAALADSRHYWNTTVLEDGTLRVEWAAAARTADGGLMTVAGVEHARVDADGLISELRNTFTRPPG</sequence>
<accession>A0A7W2HVT2</accession>